<organism evidence="8 9">
    <name type="scientific">Nocardioides humilatus</name>
    <dbReference type="NCBI Taxonomy" id="2607660"/>
    <lineage>
        <taxon>Bacteria</taxon>
        <taxon>Bacillati</taxon>
        <taxon>Actinomycetota</taxon>
        <taxon>Actinomycetes</taxon>
        <taxon>Propionibacteriales</taxon>
        <taxon>Nocardioidaceae</taxon>
        <taxon>Nocardioides</taxon>
    </lineage>
</organism>
<dbReference type="GO" id="GO:0006508">
    <property type="term" value="P:proteolysis"/>
    <property type="evidence" value="ECO:0007669"/>
    <property type="project" value="UniProtKB-KW"/>
</dbReference>
<keyword evidence="5" id="KW-0175">Coiled coil</keyword>
<evidence type="ECO:0000256" key="2">
    <source>
        <dbReference type="ARBA" id="ARBA00022670"/>
    </source>
</evidence>
<evidence type="ECO:0000256" key="4">
    <source>
        <dbReference type="ARBA" id="ARBA00022807"/>
    </source>
</evidence>
<evidence type="ECO:0000256" key="5">
    <source>
        <dbReference type="SAM" id="Coils"/>
    </source>
</evidence>
<feature type="coiled-coil region" evidence="5">
    <location>
        <begin position="155"/>
        <end position="196"/>
    </location>
</feature>
<evidence type="ECO:0000313" key="9">
    <source>
        <dbReference type="Proteomes" id="UP000325003"/>
    </source>
</evidence>
<comment type="similarity">
    <text evidence="1">Belongs to the peptidase C40 family.</text>
</comment>
<reference evidence="8 9" key="1">
    <citation type="submission" date="2019-09" db="EMBL/GenBank/DDBJ databases">
        <title>Nocardioides panacisoli sp. nov., isolated from the soil of a ginseng field.</title>
        <authorList>
            <person name="Cho C."/>
        </authorList>
    </citation>
    <scope>NUCLEOTIDE SEQUENCE [LARGE SCALE GENOMIC DNA]</scope>
    <source>
        <strain evidence="8 9">BN130099</strain>
    </source>
</reference>
<reference evidence="8 9" key="2">
    <citation type="submission" date="2019-09" db="EMBL/GenBank/DDBJ databases">
        <authorList>
            <person name="Jin C."/>
        </authorList>
    </citation>
    <scope>NUCLEOTIDE SEQUENCE [LARGE SCALE GENOMIC DNA]</scope>
    <source>
        <strain evidence="8 9">BN130099</strain>
    </source>
</reference>
<dbReference type="GO" id="GO:0008234">
    <property type="term" value="F:cysteine-type peptidase activity"/>
    <property type="evidence" value="ECO:0007669"/>
    <property type="project" value="UniProtKB-KW"/>
</dbReference>
<keyword evidence="3" id="KW-0378">Hydrolase</keyword>
<evidence type="ECO:0000313" key="8">
    <source>
        <dbReference type="EMBL" id="KAA1417978.1"/>
    </source>
</evidence>
<dbReference type="InterPro" id="IPR051794">
    <property type="entry name" value="PG_Endopeptidase_C40"/>
</dbReference>
<evidence type="ECO:0000259" key="7">
    <source>
        <dbReference type="PROSITE" id="PS51935"/>
    </source>
</evidence>
<proteinExistence type="inferred from homology"/>
<feature type="chain" id="PRO_5022849543" description="NlpC/P60 domain-containing protein" evidence="6">
    <location>
        <begin position="34"/>
        <end position="330"/>
    </location>
</feature>
<evidence type="ECO:0000256" key="6">
    <source>
        <dbReference type="SAM" id="SignalP"/>
    </source>
</evidence>
<dbReference type="PROSITE" id="PS51935">
    <property type="entry name" value="NLPC_P60"/>
    <property type="match status" value="1"/>
</dbReference>
<dbReference type="EMBL" id="VUJV01000004">
    <property type="protein sequence ID" value="KAA1417978.1"/>
    <property type="molecule type" value="Genomic_DNA"/>
</dbReference>
<comment type="caution">
    <text evidence="8">The sequence shown here is derived from an EMBL/GenBank/DDBJ whole genome shotgun (WGS) entry which is preliminary data.</text>
</comment>
<feature type="signal peptide" evidence="6">
    <location>
        <begin position="1"/>
        <end position="33"/>
    </location>
</feature>
<keyword evidence="9" id="KW-1185">Reference proteome</keyword>
<dbReference type="RefSeq" id="WP_149729197.1">
    <property type="nucleotide sequence ID" value="NZ_VUJV01000004.1"/>
</dbReference>
<keyword evidence="4" id="KW-0788">Thiol protease</keyword>
<dbReference type="AlphaFoldDB" id="A0A5B1LCP5"/>
<feature type="domain" description="NlpC/P60" evidence="7">
    <location>
        <begin position="215"/>
        <end position="330"/>
    </location>
</feature>
<evidence type="ECO:0000256" key="3">
    <source>
        <dbReference type="ARBA" id="ARBA00022801"/>
    </source>
</evidence>
<dbReference type="Pfam" id="PF00877">
    <property type="entry name" value="NLPC_P60"/>
    <property type="match status" value="1"/>
</dbReference>
<evidence type="ECO:0000256" key="1">
    <source>
        <dbReference type="ARBA" id="ARBA00007074"/>
    </source>
</evidence>
<dbReference type="InterPro" id="IPR038765">
    <property type="entry name" value="Papain-like_cys_pep_sf"/>
</dbReference>
<name>A0A5B1LCP5_9ACTN</name>
<protein>
    <recommendedName>
        <fullName evidence="7">NlpC/P60 domain-containing protein</fullName>
    </recommendedName>
</protein>
<feature type="coiled-coil region" evidence="5">
    <location>
        <begin position="37"/>
        <end position="85"/>
    </location>
</feature>
<accession>A0A5B1LCP5</accession>
<keyword evidence="2" id="KW-0645">Protease</keyword>
<dbReference type="Gene3D" id="3.90.1720.10">
    <property type="entry name" value="endopeptidase domain like (from Nostoc punctiforme)"/>
    <property type="match status" value="1"/>
</dbReference>
<dbReference type="InterPro" id="IPR000064">
    <property type="entry name" value="NLP_P60_dom"/>
</dbReference>
<dbReference type="PANTHER" id="PTHR47359">
    <property type="entry name" value="PEPTIDOGLYCAN DL-ENDOPEPTIDASE CWLO"/>
    <property type="match status" value="1"/>
</dbReference>
<dbReference type="Proteomes" id="UP000325003">
    <property type="component" value="Unassembled WGS sequence"/>
</dbReference>
<gene>
    <name evidence="8" type="ORF">F0U44_15200</name>
</gene>
<keyword evidence="6" id="KW-0732">Signal</keyword>
<sequence length="330" mass="35629">MLNGRTRFTTALSALALTGTVCLTVNTSSPASAEPDIDDVRARVDSLFEEAEHAQERYNDAKVELDELNEELASLQSDEVRQGDQVARVRSDVRDSVIRQFQSQSLSPAAQLINADEDAFLNSLSTLTTVSDLQESLLSDYNDELKAYAIRRKETADRRNQVADLEEELKDEKETVEEKYNEAKDLLGDLEAKEREAILSRGGDIRAEDISVSASGRAAAAVQYAMAQVGDAYVYGAAGPSAYDCSGLTMMAWAQAGVSLPHSSSAQYGMGPHIAESALQPGDLVFYYSPISHVGMYIGNGMIVHAANPGAGVLVSPLHYMPYVGAVRPG</sequence>
<dbReference type="SUPFAM" id="SSF54001">
    <property type="entry name" value="Cysteine proteinases"/>
    <property type="match status" value="1"/>
</dbReference>
<dbReference type="PANTHER" id="PTHR47359:SF3">
    <property type="entry name" value="NLP_P60 DOMAIN-CONTAINING PROTEIN-RELATED"/>
    <property type="match status" value="1"/>
</dbReference>